<dbReference type="InterPro" id="IPR007995">
    <property type="entry name" value="DUF742"/>
</dbReference>
<accession>A0A2X0IH03</accession>
<evidence type="ECO:0000313" key="2">
    <source>
        <dbReference type="EMBL" id="RAG82893.1"/>
    </source>
</evidence>
<dbReference type="AlphaFoldDB" id="A0A2X0IH03"/>
<evidence type="ECO:0000313" key="3">
    <source>
        <dbReference type="Proteomes" id="UP000248889"/>
    </source>
</evidence>
<dbReference type="PANTHER" id="PTHR36221:SF1">
    <property type="entry name" value="DUF742 DOMAIN-CONTAINING PROTEIN"/>
    <property type="match status" value="1"/>
</dbReference>
<dbReference type="RefSeq" id="WP_111504611.1">
    <property type="nucleotide sequence ID" value="NZ_QKYN01000100.1"/>
</dbReference>
<feature type="region of interest" description="Disordered" evidence="1">
    <location>
        <begin position="1"/>
        <end position="28"/>
    </location>
</feature>
<dbReference type="OrthoDB" id="4292571at2"/>
<reference evidence="2 3" key="1">
    <citation type="submission" date="2018-06" db="EMBL/GenBank/DDBJ databases">
        <title>Streptacidiphilus pinicola sp. nov., isolated from pine grove soil.</title>
        <authorList>
            <person name="Roh S.G."/>
            <person name="Park S."/>
            <person name="Kim M.-K."/>
            <person name="Yun B.-R."/>
            <person name="Park J."/>
            <person name="Kim M.J."/>
            <person name="Kim Y.S."/>
            <person name="Kim S.B."/>
        </authorList>
    </citation>
    <scope>NUCLEOTIDE SEQUENCE [LARGE SCALE GENOMIC DNA]</scope>
    <source>
        <strain evidence="2 3">MMS16-CNU450</strain>
    </source>
</reference>
<keyword evidence="3" id="KW-1185">Reference proteome</keyword>
<dbReference type="Pfam" id="PF05331">
    <property type="entry name" value="DUF742"/>
    <property type="match status" value="1"/>
</dbReference>
<dbReference type="EMBL" id="QKYN01000100">
    <property type="protein sequence ID" value="RAG82893.1"/>
    <property type="molecule type" value="Genomic_DNA"/>
</dbReference>
<proteinExistence type="predicted"/>
<protein>
    <submittedName>
        <fullName evidence="2">Multi-component regulatory system-4</fullName>
    </submittedName>
</protein>
<comment type="caution">
    <text evidence="2">The sequence shown here is derived from an EMBL/GenBank/DDBJ whole genome shotgun (WGS) entry which is preliminary data.</text>
</comment>
<sequence>MRPYVAPDEEQPAAEPGPEPAGEPARRSLSVRPFLVTAGRVTDADRLPLETQVVATTAGLAALPSLTFEQHDIVAACREPLSLAELAARLHLHLNVVRVLAGDLRTAGHLTVHAPQVGAAHDLSVLRRVIDGLRAVPDSRGLTRDNNRPA</sequence>
<name>A0A2X0IH03_9ACTN</name>
<dbReference type="Proteomes" id="UP000248889">
    <property type="component" value="Unassembled WGS sequence"/>
</dbReference>
<organism evidence="2 3">
    <name type="scientific">Streptacidiphilus pinicola</name>
    <dbReference type="NCBI Taxonomy" id="2219663"/>
    <lineage>
        <taxon>Bacteria</taxon>
        <taxon>Bacillati</taxon>
        <taxon>Actinomycetota</taxon>
        <taxon>Actinomycetes</taxon>
        <taxon>Kitasatosporales</taxon>
        <taxon>Streptomycetaceae</taxon>
        <taxon>Streptacidiphilus</taxon>
    </lineage>
</organism>
<gene>
    <name evidence="2" type="ORF">DN069_25305</name>
</gene>
<evidence type="ECO:0000256" key="1">
    <source>
        <dbReference type="SAM" id="MobiDB-lite"/>
    </source>
</evidence>
<dbReference type="PANTHER" id="PTHR36221">
    <property type="entry name" value="DUF742 DOMAIN-CONTAINING PROTEIN"/>
    <property type="match status" value="1"/>
</dbReference>